<dbReference type="PROSITE" id="PS51257">
    <property type="entry name" value="PROKAR_LIPOPROTEIN"/>
    <property type="match status" value="1"/>
</dbReference>
<dbReference type="AlphaFoldDB" id="X1JKZ3"/>
<gene>
    <name evidence="1" type="ORF">S06H3_01007</name>
</gene>
<feature type="non-terminal residue" evidence="1">
    <location>
        <position position="76"/>
    </location>
</feature>
<protein>
    <submittedName>
        <fullName evidence="1">Uncharacterized protein</fullName>
    </submittedName>
</protein>
<organism evidence="1">
    <name type="scientific">marine sediment metagenome</name>
    <dbReference type="NCBI Taxonomy" id="412755"/>
    <lineage>
        <taxon>unclassified sequences</taxon>
        <taxon>metagenomes</taxon>
        <taxon>ecological metagenomes</taxon>
    </lineage>
</organism>
<sequence length="76" mass="8029">MYLRIALALAATLLSGCGSIEHKSTEARQHIKEDLKLSAITDTSVTSFCWMPIGGPASCRATPGISVLTPDSLLLV</sequence>
<proteinExistence type="predicted"/>
<comment type="caution">
    <text evidence="1">The sequence shown here is derived from an EMBL/GenBank/DDBJ whole genome shotgun (WGS) entry which is preliminary data.</text>
</comment>
<accession>X1JKZ3</accession>
<reference evidence="1" key="1">
    <citation type="journal article" date="2014" name="Front. Microbiol.">
        <title>High frequency of phylogenetically diverse reductive dehalogenase-homologous genes in deep subseafloor sedimentary metagenomes.</title>
        <authorList>
            <person name="Kawai M."/>
            <person name="Futagami T."/>
            <person name="Toyoda A."/>
            <person name="Takaki Y."/>
            <person name="Nishi S."/>
            <person name="Hori S."/>
            <person name="Arai W."/>
            <person name="Tsubouchi T."/>
            <person name="Morono Y."/>
            <person name="Uchiyama I."/>
            <person name="Ito T."/>
            <person name="Fujiyama A."/>
            <person name="Inagaki F."/>
            <person name="Takami H."/>
        </authorList>
    </citation>
    <scope>NUCLEOTIDE SEQUENCE</scope>
    <source>
        <strain evidence="1">Expedition CK06-06</strain>
    </source>
</reference>
<evidence type="ECO:0000313" key="1">
    <source>
        <dbReference type="EMBL" id="GAH95401.1"/>
    </source>
</evidence>
<dbReference type="EMBL" id="BARV01000229">
    <property type="protein sequence ID" value="GAH95401.1"/>
    <property type="molecule type" value="Genomic_DNA"/>
</dbReference>
<name>X1JKZ3_9ZZZZ</name>